<evidence type="ECO:0000313" key="3">
    <source>
        <dbReference type="Proteomes" id="UP000769528"/>
    </source>
</evidence>
<protein>
    <submittedName>
        <fullName evidence="2">Uncharacterized protein</fullName>
    </submittedName>
</protein>
<dbReference type="Proteomes" id="UP000769528">
    <property type="component" value="Unassembled WGS sequence"/>
</dbReference>
<organism evidence="2 3">
    <name type="scientific">Wickerhamomyces mucosus</name>
    <dbReference type="NCBI Taxonomy" id="1378264"/>
    <lineage>
        <taxon>Eukaryota</taxon>
        <taxon>Fungi</taxon>
        <taxon>Dikarya</taxon>
        <taxon>Ascomycota</taxon>
        <taxon>Saccharomycotina</taxon>
        <taxon>Saccharomycetes</taxon>
        <taxon>Phaffomycetales</taxon>
        <taxon>Wickerhamomycetaceae</taxon>
        <taxon>Wickerhamomyces</taxon>
    </lineage>
</organism>
<dbReference type="EMBL" id="JAEUBF010000698">
    <property type="protein sequence ID" value="KAH3675842.1"/>
    <property type="molecule type" value="Genomic_DNA"/>
</dbReference>
<gene>
    <name evidence="2" type="ORF">WICMUC_002488</name>
</gene>
<reference evidence="2" key="1">
    <citation type="journal article" date="2021" name="Open Biol.">
        <title>Shared evolutionary footprints suggest mitochondrial oxidative damage underlies multiple complex I losses in fungi.</title>
        <authorList>
            <person name="Schikora-Tamarit M.A."/>
            <person name="Marcet-Houben M."/>
            <person name="Nosek J."/>
            <person name="Gabaldon T."/>
        </authorList>
    </citation>
    <scope>NUCLEOTIDE SEQUENCE</scope>
    <source>
        <strain evidence="2">CBS6341</strain>
    </source>
</reference>
<evidence type="ECO:0000256" key="1">
    <source>
        <dbReference type="SAM" id="MobiDB-lite"/>
    </source>
</evidence>
<comment type="caution">
    <text evidence="2">The sequence shown here is derived from an EMBL/GenBank/DDBJ whole genome shotgun (WGS) entry which is preliminary data.</text>
</comment>
<proteinExistence type="predicted"/>
<evidence type="ECO:0000313" key="2">
    <source>
        <dbReference type="EMBL" id="KAH3675842.1"/>
    </source>
</evidence>
<accession>A0A9P8PPE7</accession>
<name>A0A9P8PPE7_9ASCO</name>
<keyword evidence="3" id="KW-1185">Reference proteome</keyword>
<reference evidence="2" key="2">
    <citation type="submission" date="2021-01" db="EMBL/GenBank/DDBJ databases">
        <authorList>
            <person name="Schikora-Tamarit M.A."/>
        </authorList>
    </citation>
    <scope>NUCLEOTIDE SEQUENCE</scope>
    <source>
        <strain evidence="2">CBS6341</strain>
    </source>
</reference>
<dbReference type="AlphaFoldDB" id="A0A9P8PPE7"/>
<sequence>MLNGRAMIEDFDNLKTALVEIIPEGYIQGKFQILEIKEEVQRFVSRIIGDHYTNMSSDGLRDLLNSAGSDKKGLS</sequence>
<feature type="region of interest" description="Disordered" evidence="1">
    <location>
        <begin position="55"/>
        <end position="75"/>
    </location>
</feature>